<keyword evidence="1" id="KW-0732">Signal</keyword>
<feature type="chain" id="PRO_5045626315" description="Secreted protein" evidence="1">
    <location>
        <begin position="29"/>
        <end position="154"/>
    </location>
</feature>
<evidence type="ECO:0008006" key="4">
    <source>
        <dbReference type="Google" id="ProtNLM"/>
    </source>
</evidence>
<organism evidence="2 3">
    <name type="scientific">Streptomyces nigrescens</name>
    <dbReference type="NCBI Taxonomy" id="1920"/>
    <lineage>
        <taxon>Bacteria</taxon>
        <taxon>Bacillati</taxon>
        <taxon>Actinomycetota</taxon>
        <taxon>Actinomycetes</taxon>
        <taxon>Kitasatosporales</taxon>
        <taxon>Streptomycetaceae</taxon>
        <taxon>Streptomyces</taxon>
    </lineage>
</organism>
<evidence type="ECO:0000313" key="3">
    <source>
        <dbReference type="Proteomes" id="UP001059597"/>
    </source>
</evidence>
<protein>
    <recommendedName>
        <fullName evidence="4">Secreted protein</fullName>
    </recommendedName>
</protein>
<reference evidence="2" key="1">
    <citation type="submission" date="2022-06" db="EMBL/GenBank/DDBJ databases">
        <title>Complete genome sequence of Streptomyces nigrescens HEK616.</title>
        <authorList>
            <person name="Asamizu S."/>
            <person name="Onaka H."/>
        </authorList>
    </citation>
    <scope>NUCLEOTIDE SEQUENCE</scope>
    <source>
        <strain evidence="2">HEK616</strain>
    </source>
</reference>
<dbReference type="RefSeq" id="WP_261951264.1">
    <property type="nucleotide sequence ID" value="NZ_AP026073.1"/>
</dbReference>
<proteinExistence type="predicted"/>
<sequence length="154" mass="16939">MRRIIAGAAGAALAATALVGALPGAASATGSDVHAQKKVYSQKAKPTGRSTRFDPYCNTVSNGRKQAGMACFRAKGDRVWIKDTLKDGLRVEVRGTVNSKGQPGYRCYGNYKGGWQVCNFDRQMAEKHVFLWYVSTWKGNKIKWTSDEKMLRTS</sequence>
<feature type="signal peptide" evidence="1">
    <location>
        <begin position="1"/>
        <end position="28"/>
    </location>
</feature>
<dbReference type="EMBL" id="AP026073">
    <property type="protein sequence ID" value="BDM67038.1"/>
    <property type="molecule type" value="Genomic_DNA"/>
</dbReference>
<name>A0ABN6QQ08_STRNI</name>
<keyword evidence="3" id="KW-1185">Reference proteome</keyword>
<gene>
    <name evidence="2" type="ORF">HEK616_05250</name>
</gene>
<dbReference type="Proteomes" id="UP001059597">
    <property type="component" value="Chromosome"/>
</dbReference>
<accession>A0ABN6QQ08</accession>
<evidence type="ECO:0000313" key="2">
    <source>
        <dbReference type="EMBL" id="BDM67038.1"/>
    </source>
</evidence>
<evidence type="ECO:0000256" key="1">
    <source>
        <dbReference type="SAM" id="SignalP"/>
    </source>
</evidence>